<evidence type="ECO:0000256" key="3">
    <source>
        <dbReference type="ARBA" id="ARBA00022692"/>
    </source>
</evidence>
<proteinExistence type="inferred from homology"/>
<dbReference type="GO" id="GO:0043025">
    <property type="term" value="C:neuronal cell body"/>
    <property type="evidence" value="ECO:0007669"/>
    <property type="project" value="TreeGrafter"/>
</dbReference>
<evidence type="ECO:0000256" key="1">
    <source>
        <dbReference type="ARBA" id="ARBA00004651"/>
    </source>
</evidence>
<organism evidence="9 10">
    <name type="scientific">Nezara viridula</name>
    <name type="common">Southern green stink bug</name>
    <name type="synonym">Cimex viridulus</name>
    <dbReference type="NCBI Taxonomy" id="85310"/>
    <lineage>
        <taxon>Eukaryota</taxon>
        <taxon>Metazoa</taxon>
        <taxon>Ecdysozoa</taxon>
        <taxon>Arthropoda</taxon>
        <taxon>Hexapoda</taxon>
        <taxon>Insecta</taxon>
        <taxon>Pterygota</taxon>
        <taxon>Neoptera</taxon>
        <taxon>Paraneoptera</taxon>
        <taxon>Hemiptera</taxon>
        <taxon>Heteroptera</taxon>
        <taxon>Panheteroptera</taxon>
        <taxon>Pentatomomorpha</taxon>
        <taxon>Pentatomoidea</taxon>
        <taxon>Pentatomidae</taxon>
        <taxon>Pentatominae</taxon>
        <taxon>Nezara</taxon>
    </lineage>
</organism>
<comment type="similarity">
    <text evidence="8">Belongs to the insect chemoreceptor superfamily. Gustatory receptor (GR) family.</text>
</comment>
<dbReference type="Proteomes" id="UP001152798">
    <property type="component" value="Chromosome 4"/>
</dbReference>
<feature type="transmembrane region" description="Helical" evidence="8">
    <location>
        <begin position="134"/>
        <end position="156"/>
    </location>
</feature>
<keyword evidence="3 8" id="KW-0812">Transmembrane</keyword>
<dbReference type="EMBL" id="OV725080">
    <property type="protein sequence ID" value="CAH1397693.1"/>
    <property type="molecule type" value="Genomic_DNA"/>
</dbReference>
<keyword evidence="10" id="KW-1185">Reference proteome</keyword>
<dbReference type="GO" id="GO:0050909">
    <property type="term" value="P:sensory perception of taste"/>
    <property type="evidence" value="ECO:0007669"/>
    <property type="project" value="InterPro"/>
</dbReference>
<comment type="subcellular location">
    <subcellularLocation>
        <location evidence="1 8">Cell membrane</location>
        <topology evidence="1 8">Multi-pass membrane protein</topology>
    </subcellularLocation>
</comment>
<evidence type="ECO:0000256" key="2">
    <source>
        <dbReference type="ARBA" id="ARBA00022475"/>
    </source>
</evidence>
<sequence>MDEVRDKFNSMARRIHFFPSVMAAFPLYVSDGSYEISYLLLFLSLLAKAAFSYEALLHLVDPPFITKGMSRFYKFFTIANFEYNYGVSCFSFAKIFFTRKEMNDIFDLMRKSDLMLGSLAEPPDFRTQIIQDGLILIMMALPTTIRFFNLSLWTFANAAEQVYLTWVNFTIYLSIAPFLQLAFILKNRFNLLHRCLLNFAARKQQTKIEQLIIFHTNYCDVSAMLNDCFSQQILLMFTVTFMSIVLGSYRSITAYVVGSGAFVTAKEFNALLYQIMIDDKTNDIATNKKLQLHIAMKREVQFTACGFFPLDYTLVHSKKVKLHFAMKREVQFTACGFFPINYTLVHSMVAAVTTYLVILVQFEQPTTSVNHFIYSNSIPNSTYPTALTTTPM</sequence>
<dbReference type="PANTHER" id="PTHR21143:SF133">
    <property type="entry name" value="GUSTATORY AND PHEROMONE RECEPTOR 32A-RELATED"/>
    <property type="match status" value="1"/>
</dbReference>
<dbReference type="InterPro" id="IPR013604">
    <property type="entry name" value="7TM_chemorcpt"/>
</dbReference>
<dbReference type="Pfam" id="PF08395">
    <property type="entry name" value="7tm_7"/>
    <property type="match status" value="2"/>
</dbReference>
<dbReference type="GO" id="GO:0030425">
    <property type="term" value="C:dendrite"/>
    <property type="evidence" value="ECO:0007669"/>
    <property type="project" value="TreeGrafter"/>
</dbReference>
<keyword evidence="2 8" id="KW-1003">Cell membrane</keyword>
<feature type="transmembrane region" description="Helical" evidence="8">
    <location>
        <begin position="162"/>
        <end position="185"/>
    </location>
</feature>
<dbReference type="AlphaFoldDB" id="A0A9P0H8T7"/>
<evidence type="ECO:0000256" key="8">
    <source>
        <dbReference type="RuleBase" id="RU363108"/>
    </source>
</evidence>
<dbReference type="GO" id="GO:0007165">
    <property type="term" value="P:signal transduction"/>
    <property type="evidence" value="ECO:0007669"/>
    <property type="project" value="UniProtKB-KW"/>
</dbReference>
<keyword evidence="6 8" id="KW-0675">Receptor</keyword>
<evidence type="ECO:0000256" key="4">
    <source>
        <dbReference type="ARBA" id="ARBA00022989"/>
    </source>
</evidence>
<evidence type="ECO:0000313" key="10">
    <source>
        <dbReference type="Proteomes" id="UP001152798"/>
    </source>
</evidence>
<accession>A0A9P0H8T7</accession>
<dbReference type="GO" id="GO:0030424">
    <property type="term" value="C:axon"/>
    <property type="evidence" value="ECO:0007669"/>
    <property type="project" value="TreeGrafter"/>
</dbReference>
<evidence type="ECO:0000313" key="9">
    <source>
        <dbReference type="EMBL" id="CAH1397693.1"/>
    </source>
</evidence>
<comment type="function">
    <text evidence="8">Gustatory receptor which mediates acceptance or avoidance behavior, depending on its substrates.</text>
</comment>
<keyword evidence="7 8" id="KW-0807">Transducer</keyword>
<name>A0A9P0H8T7_NEZVI</name>
<keyword evidence="5 8" id="KW-0472">Membrane</keyword>
<dbReference type="PANTHER" id="PTHR21143">
    <property type="entry name" value="INVERTEBRATE GUSTATORY RECEPTOR"/>
    <property type="match status" value="1"/>
</dbReference>
<dbReference type="GO" id="GO:0008049">
    <property type="term" value="P:male courtship behavior"/>
    <property type="evidence" value="ECO:0007669"/>
    <property type="project" value="TreeGrafter"/>
</dbReference>
<evidence type="ECO:0000256" key="5">
    <source>
        <dbReference type="ARBA" id="ARBA00023136"/>
    </source>
</evidence>
<evidence type="ECO:0000256" key="7">
    <source>
        <dbReference type="ARBA" id="ARBA00023224"/>
    </source>
</evidence>
<dbReference type="GO" id="GO:0005886">
    <property type="term" value="C:plasma membrane"/>
    <property type="evidence" value="ECO:0007669"/>
    <property type="project" value="UniProtKB-SubCell"/>
</dbReference>
<comment type="caution">
    <text evidence="8">Lacks conserved residue(s) required for the propagation of feature annotation.</text>
</comment>
<reference evidence="9" key="1">
    <citation type="submission" date="2022-01" db="EMBL/GenBank/DDBJ databases">
        <authorList>
            <person name="King R."/>
        </authorList>
    </citation>
    <scope>NUCLEOTIDE SEQUENCE</scope>
</reference>
<feature type="transmembrane region" description="Helical" evidence="8">
    <location>
        <begin position="36"/>
        <end position="60"/>
    </location>
</feature>
<gene>
    <name evidence="9" type="ORF">NEZAVI_LOCUS7478</name>
</gene>
<dbReference type="GO" id="GO:0007635">
    <property type="term" value="P:chemosensory behavior"/>
    <property type="evidence" value="ECO:0007669"/>
    <property type="project" value="TreeGrafter"/>
</dbReference>
<protein>
    <recommendedName>
        <fullName evidence="8">Gustatory receptor</fullName>
    </recommendedName>
</protein>
<keyword evidence="4 8" id="KW-1133">Transmembrane helix</keyword>
<evidence type="ECO:0000256" key="6">
    <source>
        <dbReference type="ARBA" id="ARBA00023170"/>
    </source>
</evidence>
<dbReference type="OrthoDB" id="6366728at2759"/>